<dbReference type="PIRSF" id="PIRSF006276">
    <property type="entry name" value="UspA"/>
    <property type="match status" value="1"/>
</dbReference>
<dbReference type="SUPFAM" id="SSF52402">
    <property type="entry name" value="Adenine nucleotide alpha hydrolases-like"/>
    <property type="match status" value="1"/>
</dbReference>
<organism evidence="4 5">
    <name type="scientific">Lederbergia galactosidilytica</name>
    <dbReference type="NCBI Taxonomy" id="217031"/>
    <lineage>
        <taxon>Bacteria</taxon>
        <taxon>Bacillati</taxon>
        <taxon>Bacillota</taxon>
        <taxon>Bacilli</taxon>
        <taxon>Bacillales</taxon>
        <taxon>Bacillaceae</taxon>
        <taxon>Lederbergia</taxon>
    </lineage>
</organism>
<dbReference type="Proteomes" id="UP000077881">
    <property type="component" value="Unassembled WGS sequence"/>
</dbReference>
<dbReference type="CDD" id="cd00293">
    <property type="entry name" value="USP-like"/>
    <property type="match status" value="1"/>
</dbReference>
<dbReference type="PATRIC" id="fig|217031.6.peg.3618"/>
<dbReference type="EMBL" id="LDJR01000057">
    <property type="protein sequence ID" value="OAK68197.1"/>
    <property type="molecule type" value="Genomic_DNA"/>
</dbReference>
<evidence type="ECO:0000256" key="2">
    <source>
        <dbReference type="PIRNR" id="PIRNR006276"/>
    </source>
</evidence>
<reference evidence="4 5" key="1">
    <citation type="submission" date="2015-05" db="EMBL/GenBank/DDBJ databases">
        <title>Comparison of genome.</title>
        <authorList>
            <person name="Zheng Z."/>
            <person name="Sun M."/>
        </authorList>
    </citation>
    <scope>NUCLEOTIDE SEQUENCE [LARGE SCALE GENOMIC DNA]</scope>
    <source>
        <strain evidence="4 5">G25-74</strain>
    </source>
</reference>
<proteinExistence type="inferred from homology"/>
<evidence type="ECO:0000313" key="4">
    <source>
        <dbReference type="EMBL" id="OAK68197.1"/>
    </source>
</evidence>
<dbReference type="GO" id="GO:0005737">
    <property type="term" value="C:cytoplasm"/>
    <property type="evidence" value="ECO:0007669"/>
    <property type="project" value="UniProtKB-SubCell"/>
</dbReference>
<evidence type="ECO:0000256" key="1">
    <source>
        <dbReference type="ARBA" id="ARBA00008791"/>
    </source>
</evidence>
<feature type="domain" description="UspA" evidence="3">
    <location>
        <begin position="5"/>
        <end position="144"/>
    </location>
</feature>
<dbReference type="STRING" id="217031.ABB05_16715"/>
<gene>
    <name evidence="4" type="ORF">ABB05_16715</name>
</gene>
<dbReference type="InterPro" id="IPR014729">
    <property type="entry name" value="Rossmann-like_a/b/a_fold"/>
</dbReference>
<evidence type="ECO:0000259" key="3">
    <source>
        <dbReference type="Pfam" id="PF00582"/>
    </source>
</evidence>
<comment type="caution">
    <text evidence="4">The sequence shown here is derived from an EMBL/GenBank/DDBJ whole genome shotgun (WGS) entry which is preliminary data.</text>
</comment>
<dbReference type="Pfam" id="PF00582">
    <property type="entry name" value="Usp"/>
    <property type="match status" value="1"/>
</dbReference>
<dbReference type="Gene3D" id="3.40.50.620">
    <property type="entry name" value="HUPs"/>
    <property type="match status" value="1"/>
</dbReference>
<dbReference type="AlphaFoldDB" id="A0A177ZJQ3"/>
<dbReference type="PRINTS" id="PR01438">
    <property type="entry name" value="UNVRSLSTRESS"/>
</dbReference>
<dbReference type="OrthoDB" id="9789668at2"/>
<accession>A0A177ZJQ3</accession>
<keyword evidence="2" id="KW-0963">Cytoplasm</keyword>
<comment type="subcellular location">
    <subcellularLocation>
        <location evidence="2">Cytoplasm</location>
    </subcellularLocation>
</comment>
<name>A0A177ZJQ3_9BACI</name>
<protein>
    <recommendedName>
        <fullName evidence="2">Universal stress protein</fullName>
    </recommendedName>
</protein>
<comment type="similarity">
    <text evidence="1 2">Belongs to the universal stress protein A family.</text>
</comment>
<keyword evidence="5" id="KW-1185">Reference proteome</keyword>
<dbReference type="RefSeq" id="WP_057985224.1">
    <property type="nucleotide sequence ID" value="NZ_JAGGKH010000009.1"/>
</dbReference>
<dbReference type="InterPro" id="IPR006016">
    <property type="entry name" value="UspA"/>
</dbReference>
<evidence type="ECO:0000313" key="5">
    <source>
        <dbReference type="Proteomes" id="UP000077881"/>
    </source>
</evidence>
<sequence length="153" mass="16681">MTLKYSNILVAVDGSKAAECAFKKALQISNRNQARLSLVHVIDTRAYVAIDAYNGTMANRAENYAEDLLSGYKEEAMKLGLENMDTIIEYGSPKTVIPKKVAKEIGADLIICGATGLNAVERLLIGSVSEHITRSATCDVLVVRSEEDEEEEV</sequence>
<dbReference type="PANTHER" id="PTHR46268">
    <property type="entry name" value="STRESS RESPONSE PROTEIN NHAX"/>
    <property type="match status" value="1"/>
</dbReference>
<dbReference type="PANTHER" id="PTHR46268:SF6">
    <property type="entry name" value="UNIVERSAL STRESS PROTEIN UP12"/>
    <property type="match status" value="1"/>
</dbReference>
<dbReference type="InterPro" id="IPR006015">
    <property type="entry name" value="Universal_stress_UspA"/>
</dbReference>